<keyword evidence="2" id="KW-0800">Toxin</keyword>
<evidence type="ECO:0000313" key="7">
    <source>
        <dbReference type="Proteomes" id="UP000268436"/>
    </source>
</evidence>
<comment type="subcellular location">
    <subcellularLocation>
        <location evidence="1">Target cell</location>
        <location evidence="1">Target cell cytoplasm</location>
    </subcellularLocation>
</comment>
<organism evidence="6 7">
    <name type="scientific">Moraxella catarrhalis</name>
    <name type="common">Branhamella catarrhalis</name>
    <dbReference type="NCBI Taxonomy" id="480"/>
    <lineage>
        <taxon>Bacteria</taxon>
        <taxon>Pseudomonadati</taxon>
        <taxon>Pseudomonadota</taxon>
        <taxon>Gammaproteobacteria</taxon>
        <taxon>Moraxellales</taxon>
        <taxon>Moraxellaceae</taxon>
        <taxon>Moraxella</taxon>
    </lineage>
</organism>
<evidence type="ECO:0000259" key="5">
    <source>
        <dbReference type="Pfam" id="PF04829"/>
    </source>
</evidence>
<keyword evidence="4" id="KW-0843">Virulence</keyword>
<accession>A0ABY0BL88</accession>
<dbReference type="Pfam" id="PF04829">
    <property type="entry name" value="PT-VENN"/>
    <property type="match status" value="1"/>
</dbReference>
<keyword evidence="3" id="KW-1266">Target cell cytoplasm</keyword>
<evidence type="ECO:0000256" key="1">
    <source>
        <dbReference type="ARBA" id="ARBA00004219"/>
    </source>
</evidence>
<comment type="caution">
    <text evidence="6">The sequence shown here is derived from an EMBL/GenBank/DDBJ whole genome shotgun (WGS) entry which is preliminary data.</text>
</comment>
<proteinExistence type="predicted"/>
<dbReference type="Proteomes" id="UP000268436">
    <property type="component" value="Unassembled WGS sequence"/>
</dbReference>
<evidence type="ECO:0000256" key="3">
    <source>
        <dbReference type="ARBA" id="ARBA00022913"/>
    </source>
</evidence>
<protein>
    <submittedName>
        <fullName evidence="6">Pre-toxin domain with VENN motif family protein</fullName>
    </submittedName>
</protein>
<feature type="non-terminal residue" evidence="6">
    <location>
        <position position="1"/>
    </location>
</feature>
<reference evidence="6 7" key="1">
    <citation type="submission" date="2018-12" db="EMBL/GenBank/DDBJ databases">
        <title>Persistence of Moraxella catarrhalis in Chronic Obstructive Pulmonary Disease and Regulation of the Hag/MID Adhesin.</title>
        <authorList>
            <person name="Murphy T."/>
            <person name="Zhao X."/>
            <person name="Vyas G."/>
            <person name="Aluvathingal J."/>
            <person name="Nadendla S."/>
            <person name="Tallon L."/>
            <person name="Tettelin H."/>
        </authorList>
    </citation>
    <scope>NUCLEOTIDE SEQUENCE [LARGE SCALE GENOMIC DNA]</scope>
    <source>
        <strain evidence="6 7">173P27B1</strain>
    </source>
</reference>
<evidence type="ECO:0000256" key="4">
    <source>
        <dbReference type="ARBA" id="ARBA00023026"/>
    </source>
</evidence>
<gene>
    <name evidence="6" type="ORF">EJK54_1036</name>
</gene>
<name>A0ABY0BL88_MORCA</name>
<dbReference type="InterPro" id="IPR006914">
    <property type="entry name" value="VENN_dom"/>
</dbReference>
<dbReference type="RefSeq" id="WP_185847077.1">
    <property type="nucleotide sequence ID" value="NZ_RYEQ01000013.1"/>
</dbReference>
<feature type="domain" description="VENN motif-containing" evidence="5">
    <location>
        <begin position="1"/>
        <end position="43"/>
    </location>
</feature>
<dbReference type="EMBL" id="RYER01000006">
    <property type="protein sequence ID" value="RUO17316.1"/>
    <property type="molecule type" value="Genomic_DNA"/>
</dbReference>
<sequence length="300" mass="33612">PNTLTQAQKDKLINQAKLIAGITAAFAGEDVNVAAGVAAEAVRWNGTAQIFYYNELEEIKNDIDGTYVKEQLQAITNISDDLAELLENVVYLKNTRGDFIVCFRHSGESCQPRSGQRYATQQEIRQGYIDVAIEIIPNRRLETSVKVVTKRGARTVSEAVIEKPTNNQSKPSHRAAVYIPRDQELRELFTATNPRVGVRIGNRTLLPESNSQGLVRVFRGASDAEVKQYFTELTSKPLPQPREITIGNDKGVRYYVQTEHGNYNLRSIAKSQDKTGLVWTIDIPAGVVHNKKAEIKFLRR</sequence>
<evidence type="ECO:0000313" key="6">
    <source>
        <dbReference type="EMBL" id="RUO17316.1"/>
    </source>
</evidence>
<evidence type="ECO:0000256" key="2">
    <source>
        <dbReference type="ARBA" id="ARBA00022656"/>
    </source>
</evidence>
<keyword evidence="7" id="KW-1185">Reference proteome</keyword>